<dbReference type="AlphaFoldDB" id="A0A6H5GTZ3"/>
<protein>
    <submittedName>
        <fullName evidence="2">Uncharacterized protein</fullName>
    </submittedName>
</protein>
<accession>A0A6H5GTZ3</accession>
<feature type="compositionally biased region" description="Basic and acidic residues" evidence="1">
    <location>
        <begin position="303"/>
        <end position="314"/>
    </location>
</feature>
<proteinExistence type="predicted"/>
<feature type="region of interest" description="Disordered" evidence="1">
    <location>
        <begin position="195"/>
        <end position="328"/>
    </location>
</feature>
<name>A0A6H5GTZ3_9HEMI</name>
<sequence>MKYRSLSAPRNPPGLIFAGPAGLIPLSGSKTSGSGTCSVPEQFETEQSVALLVEPEATARPSGSGRIILSFDWLSDPTVTDVKKFRNLNFSPPCRTIVAVIETFNGLIISLISCAIAETLLIFHSEHLLRLKNDDVTISTWSPDNFPHPHTTPPHPHTVFPCQVINARSTKNLKGRCGRPSHACHCSGMPDRRTARSRIVGSGLNSTQKSKEEEEKEEKEEGGVEEEDEEEEKEKEEEEEEEEGEKEEDEEGGGGGEGGRRRKRRRRRRRRRRRMTMTMTMTTTTTTTTTRRRRRRIGGGGVRSREWRGRRGEGKIGAGGGVEEDEER</sequence>
<dbReference type="EMBL" id="CADCXU010019730">
    <property type="protein sequence ID" value="CAB0007884.1"/>
    <property type="molecule type" value="Genomic_DNA"/>
</dbReference>
<feature type="compositionally biased region" description="Low complexity" evidence="1">
    <location>
        <begin position="276"/>
        <end position="289"/>
    </location>
</feature>
<evidence type="ECO:0000313" key="3">
    <source>
        <dbReference type="Proteomes" id="UP000479000"/>
    </source>
</evidence>
<feature type="non-terminal residue" evidence="2">
    <location>
        <position position="328"/>
    </location>
</feature>
<feature type="compositionally biased region" description="Basic residues" evidence="1">
    <location>
        <begin position="260"/>
        <end position="275"/>
    </location>
</feature>
<dbReference type="Proteomes" id="UP000479000">
    <property type="component" value="Unassembled WGS sequence"/>
</dbReference>
<evidence type="ECO:0000313" key="2">
    <source>
        <dbReference type="EMBL" id="CAB0007884.1"/>
    </source>
</evidence>
<reference evidence="2 3" key="1">
    <citation type="submission" date="2020-02" db="EMBL/GenBank/DDBJ databases">
        <authorList>
            <person name="Ferguson B K."/>
        </authorList>
    </citation>
    <scope>NUCLEOTIDE SEQUENCE [LARGE SCALE GENOMIC DNA]</scope>
</reference>
<evidence type="ECO:0000256" key="1">
    <source>
        <dbReference type="SAM" id="MobiDB-lite"/>
    </source>
</evidence>
<organism evidence="2 3">
    <name type="scientific">Nesidiocoris tenuis</name>
    <dbReference type="NCBI Taxonomy" id="355587"/>
    <lineage>
        <taxon>Eukaryota</taxon>
        <taxon>Metazoa</taxon>
        <taxon>Ecdysozoa</taxon>
        <taxon>Arthropoda</taxon>
        <taxon>Hexapoda</taxon>
        <taxon>Insecta</taxon>
        <taxon>Pterygota</taxon>
        <taxon>Neoptera</taxon>
        <taxon>Paraneoptera</taxon>
        <taxon>Hemiptera</taxon>
        <taxon>Heteroptera</taxon>
        <taxon>Panheteroptera</taxon>
        <taxon>Cimicomorpha</taxon>
        <taxon>Miridae</taxon>
        <taxon>Dicyphina</taxon>
        <taxon>Nesidiocoris</taxon>
    </lineage>
</organism>
<feature type="compositionally biased region" description="Acidic residues" evidence="1">
    <location>
        <begin position="214"/>
        <end position="252"/>
    </location>
</feature>
<gene>
    <name evidence="2" type="ORF">NTEN_LOCUS13131</name>
</gene>
<keyword evidence="3" id="KW-1185">Reference proteome</keyword>